<reference evidence="1 2" key="1">
    <citation type="submission" date="2017-08" db="EMBL/GenBank/DDBJ databases">
        <title>Multipartite genome sequences of Sinorhizobium species nodulating soybeans.</title>
        <authorList>
            <person name="Tian C.F."/>
        </authorList>
    </citation>
    <scope>NUCLEOTIDE SEQUENCE [LARGE SCALE GENOMIC DNA]</scope>
    <source>
        <strain evidence="1 2">CCBAU 05684</strain>
        <plasmid evidence="2">psj05684a</plasmid>
    </source>
</reference>
<geneLocation type="plasmid" evidence="2">
    <name>psj05684a</name>
</geneLocation>
<dbReference type="Proteomes" id="UP000217211">
    <property type="component" value="Plasmid pSJ05684a"/>
</dbReference>
<keyword evidence="1" id="KW-0614">Plasmid</keyword>
<organism evidence="1 2">
    <name type="scientific">Sinorhizobium sojae CCBAU 05684</name>
    <dbReference type="NCBI Taxonomy" id="716928"/>
    <lineage>
        <taxon>Bacteria</taxon>
        <taxon>Pseudomonadati</taxon>
        <taxon>Pseudomonadota</taxon>
        <taxon>Alphaproteobacteria</taxon>
        <taxon>Hyphomicrobiales</taxon>
        <taxon>Rhizobiaceae</taxon>
        <taxon>Sinorhizobium/Ensifer group</taxon>
        <taxon>Sinorhizobium</taxon>
    </lineage>
</organism>
<name>A0A249PMT6_9HYPH</name>
<proteinExistence type="predicted"/>
<dbReference type="KEGG" id="esj:SJ05684_a39070"/>
<evidence type="ECO:0000313" key="1">
    <source>
        <dbReference type="EMBL" id="ASY67221.1"/>
    </source>
</evidence>
<gene>
    <name evidence="1" type="ORF">SJ05684_a39070</name>
</gene>
<accession>A0A249PMT6</accession>
<sequence>MTGVINAVSLEDCLCEIKTNGNNRHGNIPPWLKDARHLR</sequence>
<protein>
    <submittedName>
        <fullName evidence="1">Uncharacterized protein</fullName>
    </submittedName>
</protein>
<keyword evidence="2" id="KW-1185">Reference proteome</keyword>
<evidence type="ECO:0000313" key="2">
    <source>
        <dbReference type="Proteomes" id="UP000217211"/>
    </source>
</evidence>
<dbReference type="EMBL" id="CP023069">
    <property type="protein sequence ID" value="ASY67221.1"/>
    <property type="molecule type" value="Genomic_DNA"/>
</dbReference>
<dbReference type="AlphaFoldDB" id="A0A249PMT6"/>